<dbReference type="EMBL" id="MN741034">
    <property type="protein sequence ID" value="QHU23576.1"/>
    <property type="molecule type" value="Genomic_DNA"/>
</dbReference>
<dbReference type="Gene3D" id="3.40.50.300">
    <property type="entry name" value="P-loop containing nucleotide triphosphate hydrolases"/>
    <property type="match status" value="1"/>
</dbReference>
<protein>
    <submittedName>
        <fullName evidence="1">Uncharacterized protein</fullName>
    </submittedName>
</protein>
<dbReference type="InterPro" id="IPR027417">
    <property type="entry name" value="P-loop_NTPase"/>
</dbReference>
<name>A0A6C0L2J7_9ZZZZ</name>
<sequence>MKIAIYGPMCSGKTTLSKLIQEYNSSYTVFSFGQKVKDLAVELFSMEGKNRSLLINIAGKLREIDPDVWVNYVMNQVKDKQYCIIDDLRYQNELDALNGWTIIRLITPEHIRIKRIKELYPENYEDHIRNMDHISETNQLRFPKGTIEIDGSNSIDVIRETLQPLIHKI</sequence>
<dbReference type="AlphaFoldDB" id="A0A6C0L2J7"/>
<organism evidence="1">
    <name type="scientific">viral metagenome</name>
    <dbReference type="NCBI Taxonomy" id="1070528"/>
    <lineage>
        <taxon>unclassified sequences</taxon>
        <taxon>metagenomes</taxon>
        <taxon>organismal metagenomes</taxon>
    </lineage>
</organism>
<evidence type="ECO:0000313" key="1">
    <source>
        <dbReference type="EMBL" id="QHU23576.1"/>
    </source>
</evidence>
<reference evidence="1" key="1">
    <citation type="journal article" date="2020" name="Nature">
        <title>Giant virus diversity and host interactions through global metagenomics.</title>
        <authorList>
            <person name="Schulz F."/>
            <person name="Roux S."/>
            <person name="Paez-Espino D."/>
            <person name="Jungbluth S."/>
            <person name="Walsh D.A."/>
            <person name="Denef V.J."/>
            <person name="McMahon K.D."/>
            <person name="Konstantinidis K.T."/>
            <person name="Eloe-Fadrosh E.A."/>
            <person name="Kyrpides N.C."/>
            <person name="Woyke T."/>
        </authorList>
    </citation>
    <scope>NUCLEOTIDE SEQUENCE</scope>
    <source>
        <strain evidence="1">GVMAG-S-ERX555907-94</strain>
    </source>
</reference>
<dbReference type="SUPFAM" id="SSF52540">
    <property type="entry name" value="P-loop containing nucleoside triphosphate hydrolases"/>
    <property type="match status" value="1"/>
</dbReference>
<dbReference type="Pfam" id="PF13238">
    <property type="entry name" value="AAA_18"/>
    <property type="match status" value="1"/>
</dbReference>
<accession>A0A6C0L2J7</accession>
<proteinExistence type="predicted"/>